<proteinExistence type="predicted"/>
<evidence type="ECO:0000313" key="1">
    <source>
        <dbReference type="Proteomes" id="UP000887578"/>
    </source>
</evidence>
<reference evidence="2" key="1">
    <citation type="submission" date="2022-11" db="UniProtKB">
        <authorList>
            <consortium name="WormBaseParasite"/>
        </authorList>
    </citation>
    <scope>IDENTIFICATION</scope>
</reference>
<sequence length="124" mass="14532">MGSPKNPNSPIGIDFDHFDWSILDSNTEPPEQPYFLKPNVKKSEFQPKIIRADNTYTKEENGVRYSTNEGSAELDKFKKKLRSLQSSFGNFYSSWFDYSITEREYKIKQNKYTQRKDATLKSEV</sequence>
<name>A0A914P3T2_9BILA</name>
<dbReference type="AlphaFoldDB" id="A0A914P3T2"/>
<accession>A0A914P3T2</accession>
<keyword evidence="1" id="KW-1185">Reference proteome</keyword>
<organism evidence="1 2">
    <name type="scientific">Panagrolaimus davidi</name>
    <dbReference type="NCBI Taxonomy" id="227884"/>
    <lineage>
        <taxon>Eukaryota</taxon>
        <taxon>Metazoa</taxon>
        <taxon>Ecdysozoa</taxon>
        <taxon>Nematoda</taxon>
        <taxon>Chromadorea</taxon>
        <taxon>Rhabditida</taxon>
        <taxon>Tylenchina</taxon>
        <taxon>Panagrolaimomorpha</taxon>
        <taxon>Panagrolaimoidea</taxon>
        <taxon>Panagrolaimidae</taxon>
        <taxon>Panagrolaimus</taxon>
    </lineage>
</organism>
<evidence type="ECO:0000313" key="2">
    <source>
        <dbReference type="WBParaSite" id="PDA_v2.g12512.t1"/>
    </source>
</evidence>
<protein>
    <submittedName>
        <fullName evidence="2">Uncharacterized protein</fullName>
    </submittedName>
</protein>
<dbReference type="WBParaSite" id="PDA_v2.g12512.t1">
    <property type="protein sequence ID" value="PDA_v2.g12512.t1"/>
    <property type="gene ID" value="PDA_v2.g12512"/>
</dbReference>
<dbReference type="Proteomes" id="UP000887578">
    <property type="component" value="Unplaced"/>
</dbReference>